<gene>
    <name evidence="3" type="ordered locus">Mmar10_0114</name>
</gene>
<evidence type="ECO:0000313" key="3">
    <source>
        <dbReference type="EMBL" id="ABI64410.1"/>
    </source>
</evidence>
<keyword evidence="1" id="KW-1133">Transmembrane helix</keyword>
<feature type="transmembrane region" description="Helical" evidence="1">
    <location>
        <begin position="133"/>
        <end position="152"/>
    </location>
</feature>
<dbReference type="AlphaFoldDB" id="Q0ATH7"/>
<dbReference type="GO" id="GO:0080120">
    <property type="term" value="P:CAAX-box protein maturation"/>
    <property type="evidence" value="ECO:0007669"/>
    <property type="project" value="UniProtKB-ARBA"/>
</dbReference>
<evidence type="ECO:0000256" key="1">
    <source>
        <dbReference type="SAM" id="Phobius"/>
    </source>
</evidence>
<keyword evidence="1" id="KW-0812">Transmembrane</keyword>
<dbReference type="PANTHER" id="PTHR35797">
    <property type="entry name" value="PROTEASE-RELATED"/>
    <property type="match status" value="1"/>
</dbReference>
<feature type="transmembrane region" description="Helical" evidence="1">
    <location>
        <begin position="202"/>
        <end position="222"/>
    </location>
</feature>
<organism evidence="3 4">
    <name type="scientific">Maricaulis maris (strain MCS10)</name>
    <name type="common">Caulobacter maris</name>
    <dbReference type="NCBI Taxonomy" id="394221"/>
    <lineage>
        <taxon>Bacteria</taxon>
        <taxon>Pseudomonadati</taxon>
        <taxon>Pseudomonadota</taxon>
        <taxon>Alphaproteobacteria</taxon>
        <taxon>Maricaulales</taxon>
        <taxon>Maricaulaceae</taxon>
        <taxon>Maricaulis</taxon>
    </lineage>
</organism>
<feature type="transmembrane region" description="Helical" evidence="1">
    <location>
        <begin position="261"/>
        <end position="279"/>
    </location>
</feature>
<dbReference type="eggNOG" id="COG1266">
    <property type="taxonomic scope" value="Bacteria"/>
</dbReference>
<dbReference type="KEGG" id="mmr:Mmar10_0114"/>
<proteinExistence type="predicted"/>
<dbReference type="Pfam" id="PF02517">
    <property type="entry name" value="Rce1-like"/>
    <property type="match status" value="1"/>
</dbReference>
<accession>Q0ATH7</accession>
<dbReference type="InterPro" id="IPR003675">
    <property type="entry name" value="Rce1/LyrA-like_dom"/>
</dbReference>
<dbReference type="EMBL" id="CP000449">
    <property type="protein sequence ID" value="ABI64410.1"/>
    <property type="molecule type" value="Genomic_DNA"/>
</dbReference>
<reference evidence="3 4" key="1">
    <citation type="submission" date="2006-08" db="EMBL/GenBank/DDBJ databases">
        <title>Complete sequence of Maricaulis maris MCS10.</title>
        <authorList>
            <consortium name="US DOE Joint Genome Institute"/>
            <person name="Copeland A."/>
            <person name="Lucas S."/>
            <person name="Lapidus A."/>
            <person name="Barry K."/>
            <person name="Detter J.C."/>
            <person name="Glavina del Rio T."/>
            <person name="Hammon N."/>
            <person name="Israni S."/>
            <person name="Dalin E."/>
            <person name="Tice H."/>
            <person name="Pitluck S."/>
            <person name="Saunders E."/>
            <person name="Brettin T."/>
            <person name="Bruce D."/>
            <person name="Han C."/>
            <person name="Tapia R."/>
            <person name="Gilna P."/>
            <person name="Schmutz J."/>
            <person name="Larimer F."/>
            <person name="Land M."/>
            <person name="Hauser L."/>
            <person name="Kyrpides N."/>
            <person name="Mikhailova N."/>
            <person name="Viollier P."/>
            <person name="Stephens C."/>
            <person name="Richardson P."/>
        </authorList>
    </citation>
    <scope>NUCLEOTIDE SEQUENCE [LARGE SCALE GENOMIC DNA]</scope>
    <source>
        <strain evidence="3 4">MCS10</strain>
    </source>
</reference>
<dbReference type="OrthoDB" id="3693644at2"/>
<evidence type="ECO:0000313" key="4">
    <source>
        <dbReference type="Proteomes" id="UP000001964"/>
    </source>
</evidence>
<keyword evidence="1" id="KW-0472">Membrane</keyword>
<feature type="domain" description="CAAX prenyl protease 2/Lysostaphin resistance protein A-like" evidence="2">
    <location>
        <begin position="142"/>
        <end position="242"/>
    </location>
</feature>
<dbReference type="STRING" id="394221.Mmar10_0114"/>
<feature type="transmembrane region" description="Helical" evidence="1">
    <location>
        <begin position="80"/>
        <end position="102"/>
    </location>
</feature>
<feature type="transmembrane region" description="Helical" evidence="1">
    <location>
        <begin position="34"/>
        <end position="59"/>
    </location>
</feature>
<keyword evidence="4" id="KW-1185">Reference proteome</keyword>
<feature type="transmembrane region" description="Helical" evidence="1">
    <location>
        <begin position="229"/>
        <end position="249"/>
    </location>
</feature>
<name>Q0ATH7_MARMM</name>
<sequence precursor="true">MRVIPVFLLIAFGFSWLVAWQIQASGGLGAQGPLASVGLLSLMMMGPALGAIVCALLFDRGRRLAALGLQGFSLGTIAKWTGLAWLVAILACGLAVPVTLLLSGQAMGDPVAMITAQLAAADQDVPMDPATLLVIQLAIGLPVGILFNTAFLTISEELGWRGWLQPRLEGLGFWPMCLAIGVLWGLWHAPIVLMGFNYPGLGWTGVAVMTLFTTLWTPYHALARERGGVIAAAGMHGTLNAVAGVSLLFLSEPDWPWNGPLGVGGFVVLAAGLPLIAWARAGKKKRAA</sequence>
<feature type="transmembrane region" description="Helical" evidence="1">
    <location>
        <begin position="173"/>
        <end position="196"/>
    </location>
</feature>
<dbReference type="PANTHER" id="PTHR35797:SF1">
    <property type="entry name" value="PROTEASE"/>
    <property type="match status" value="1"/>
</dbReference>
<dbReference type="InterPro" id="IPR042150">
    <property type="entry name" value="MmRce1-like"/>
</dbReference>
<dbReference type="HOGENOM" id="CLU_064706_0_1_5"/>
<evidence type="ECO:0000259" key="2">
    <source>
        <dbReference type="Pfam" id="PF02517"/>
    </source>
</evidence>
<dbReference type="GO" id="GO:0004175">
    <property type="term" value="F:endopeptidase activity"/>
    <property type="evidence" value="ECO:0007669"/>
    <property type="project" value="UniProtKB-ARBA"/>
</dbReference>
<protein>
    <submittedName>
        <fullName evidence="3">Abortive infection protein</fullName>
    </submittedName>
</protein>
<dbReference type="RefSeq" id="WP_011642057.1">
    <property type="nucleotide sequence ID" value="NC_008347.1"/>
</dbReference>
<dbReference type="Proteomes" id="UP000001964">
    <property type="component" value="Chromosome"/>
</dbReference>